<comment type="subcellular location">
    <subcellularLocation>
        <location evidence="1">Membrane</location>
    </subcellularLocation>
</comment>
<dbReference type="eggNOG" id="ENOG502TFFK">
    <property type="taxonomic scope" value="Eukaryota"/>
</dbReference>
<reference evidence="8" key="1">
    <citation type="submission" date="2016-11" db="UniProtKB">
        <authorList>
            <consortium name="WormBaseParasite"/>
        </authorList>
    </citation>
    <scope>IDENTIFICATION</scope>
</reference>
<dbReference type="InterPro" id="IPR047130">
    <property type="entry name" value="7TM_GPCR_Srsx_nematod"/>
</dbReference>
<evidence type="ECO:0000256" key="3">
    <source>
        <dbReference type="ARBA" id="ARBA00022989"/>
    </source>
</evidence>
<feature type="transmembrane region" description="Helical" evidence="5">
    <location>
        <begin position="85"/>
        <end position="111"/>
    </location>
</feature>
<dbReference type="PANTHER" id="PTHR23360">
    <property type="entry name" value="G-PROTEIN COUPLED RECEPTORS FAMILY 1 PROFILE DOMAIN-CONTAINING PROTEIN-RELATED"/>
    <property type="match status" value="1"/>
</dbReference>
<dbReference type="AlphaFoldDB" id="A0A1I7SZQ2"/>
<keyword evidence="4 5" id="KW-0472">Membrane</keyword>
<dbReference type="WBParaSite" id="Csp11.Scaffold410.g1053.t1">
    <property type="protein sequence ID" value="Csp11.Scaffold410.g1053.t1"/>
    <property type="gene ID" value="Csp11.Scaffold410.g1053"/>
</dbReference>
<evidence type="ECO:0000256" key="5">
    <source>
        <dbReference type="SAM" id="Phobius"/>
    </source>
</evidence>
<feature type="transmembrane region" description="Helical" evidence="5">
    <location>
        <begin position="48"/>
        <end position="73"/>
    </location>
</feature>
<dbReference type="InterPro" id="IPR017452">
    <property type="entry name" value="GPCR_Rhodpsn_7TM"/>
</dbReference>
<evidence type="ECO:0000259" key="6">
    <source>
        <dbReference type="PROSITE" id="PS50262"/>
    </source>
</evidence>
<proteinExistence type="predicted"/>
<organism evidence="7 8">
    <name type="scientific">Caenorhabditis tropicalis</name>
    <dbReference type="NCBI Taxonomy" id="1561998"/>
    <lineage>
        <taxon>Eukaryota</taxon>
        <taxon>Metazoa</taxon>
        <taxon>Ecdysozoa</taxon>
        <taxon>Nematoda</taxon>
        <taxon>Chromadorea</taxon>
        <taxon>Rhabditida</taxon>
        <taxon>Rhabditina</taxon>
        <taxon>Rhabditomorpha</taxon>
        <taxon>Rhabditoidea</taxon>
        <taxon>Rhabditidae</taxon>
        <taxon>Peloderinae</taxon>
        <taxon>Caenorhabditis</taxon>
    </lineage>
</organism>
<feature type="domain" description="G-protein coupled receptors family 1 profile" evidence="6">
    <location>
        <begin position="102"/>
        <end position="309"/>
    </location>
</feature>
<keyword evidence="3 5" id="KW-1133">Transmembrane helix</keyword>
<feature type="transmembrane region" description="Helical" evidence="5">
    <location>
        <begin position="257"/>
        <end position="280"/>
    </location>
</feature>
<dbReference type="Pfam" id="PF10320">
    <property type="entry name" value="7TM_GPCR_Srsx"/>
    <property type="match status" value="2"/>
</dbReference>
<feature type="transmembrane region" description="Helical" evidence="5">
    <location>
        <begin position="301"/>
        <end position="322"/>
    </location>
</feature>
<sequence>MLHNWVERADQLFIASFKTIFFVIGVFGNSCFIFIVIRNQNLQSKSSFLQCIQCLFHIICLLGTLVDVGLAIQDVQLDRTSCFHIMIPFVFFEAAQAVIMLELVLDIYIIVKLPVFYKKIETYVYLLVALVAPFIIGAIFASWGFTNLDDEEIYFCSPTSYIKLPRRECYPLVSIYTFFETAQSMIMLLLVLDILIIVQRPRFYHTFSTTKYICLCLIPAILCGILFFVWGFLYTDDELVIFCNPPLGLNITASTWFFRYILFLNMLTLIVFLVLIRIFYAKGRAHRGDSWKVMKRLQLSVVIFVCSWFIAQSANSVFLAMGITGETFNFLCGNVAFFVLLSFSQTFYVIIWKSKEYRQHFISIWCSRSIRSADVTSSVKTGPIGMVTRTF</sequence>
<evidence type="ECO:0000256" key="1">
    <source>
        <dbReference type="ARBA" id="ARBA00004370"/>
    </source>
</evidence>
<evidence type="ECO:0000313" key="8">
    <source>
        <dbReference type="WBParaSite" id="Csp11.Scaffold410.g1053.t1"/>
    </source>
</evidence>
<keyword evidence="7" id="KW-1185">Reference proteome</keyword>
<dbReference type="PANTHER" id="PTHR23360:SF8">
    <property type="entry name" value="G-PROTEIN COUPLED RECEPTORS FAMILY 1 PROFILE DOMAIN-CONTAINING PROTEIN"/>
    <property type="match status" value="1"/>
</dbReference>
<feature type="transmembrane region" description="Helical" evidence="5">
    <location>
        <begin position="123"/>
        <end position="145"/>
    </location>
</feature>
<dbReference type="SUPFAM" id="SSF81321">
    <property type="entry name" value="Family A G protein-coupled receptor-like"/>
    <property type="match status" value="2"/>
</dbReference>
<dbReference type="GO" id="GO:0016020">
    <property type="term" value="C:membrane"/>
    <property type="evidence" value="ECO:0007669"/>
    <property type="project" value="UniProtKB-SubCell"/>
</dbReference>
<evidence type="ECO:0000256" key="2">
    <source>
        <dbReference type="ARBA" id="ARBA00022692"/>
    </source>
</evidence>
<feature type="transmembrane region" description="Helical" evidence="5">
    <location>
        <begin position="12"/>
        <end position="36"/>
    </location>
</feature>
<feature type="transmembrane region" description="Helical" evidence="5">
    <location>
        <begin position="328"/>
        <end position="351"/>
    </location>
</feature>
<dbReference type="Proteomes" id="UP000095282">
    <property type="component" value="Unplaced"/>
</dbReference>
<evidence type="ECO:0000256" key="4">
    <source>
        <dbReference type="ARBA" id="ARBA00023136"/>
    </source>
</evidence>
<dbReference type="SMART" id="SM01381">
    <property type="entry name" value="7TM_GPCR_Srsx"/>
    <property type="match status" value="1"/>
</dbReference>
<dbReference type="STRING" id="1561998.A0A1I7SZQ2"/>
<evidence type="ECO:0000313" key="7">
    <source>
        <dbReference type="Proteomes" id="UP000095282"/>
    </source>
</evidence>
<protein>
    <submittedName>
        <fullName evidence="8">G_PROTEIN_RECEP_F1_2 domain-containing protein</fullName>
    </submittedName>
</protein>
<dbReference type="Gene3D" id="1.20.1070.10">
    <property type="entry name" value="Rhodopsin 7-helix transmembrane proteins"/>
    <property type="match status" value="2"/>
</dbReference>
<keyword evidence="2 5" id="KW-0812">Transmembrane</keyword>
<dbReference type="PROSITE" id="PS50262">
    <property type="entry name" value="G_PROTEIN_RECEP_F1_2"/>
    <property type="match status" value="1"/>
</dbReference>
<dbReference type="GO" id="GO:0004930">
    <property type="term" value="F:G protein-coupled receptor activity"/>
    <property type="evidence" value="ECO:0007669"/>
    <property type="project" value="InterPro"/>
</dbReference>
<dbReference type="InterPro" id="IPR019424">
    <property type="entry name" value="7TM_GPCR_Srsx"/>
</dbReference>
<name>A0A1I7SZQ2_9PELO</name>
<feature type="transmembrane region" description="Helical" evidence="5">
    <location>
        <begin position="210"/>
        <end position="233"/>
    </location>
</feature>
<feature type="transmembrane region" description="Helical" evidence="5">
    <location>
        <begin position="173"/>
        <end position="198"/>
    </location>
</feature>
<accession>A0A1I7SZQ2</accession>
<dbReference type="InterPro" id="IPR000276">
    <property type="entry name" value="GPCR_Rhodpsn"/>
</dbReference>